<evidence type="ECO:0000256" key="3">
    <source>
        <dbReference type="SAM" id="Coils"/>
    </source>
</evidence>
<protein>
    <submittedName>
        <fullName evidence="4">Uncharacterized protein</fullName>
    </submittedName>
</protein>
<dbReference type="Proteomes" id="UP001153636">
    <property type="component" value="Chromosome 3"/>
</dbReference>
<organism evidence="4 5">
    <name type="scientific">Psylliodes chrysocephalus</name>
    <dbReference type="NCBI Taxonomy" id="3402493"/>
    <lineage>
        <taxon>Eukaryota</taxon>
        <taxon>Metazoa</taxon>
        <taxon>Ecdysozoa</taxon>
        <taxon>Arthropoda</taxon>
        <taxon>Hexapoda</taxon>
        <taxon>Insecta</taxon>
        <taxon>Pterygota</taxon>
        <taxon>Neoptera</taxon>
        <taxon>Endopterygota</taxon>
        <taxon>Coleoptera</taxon>
        <taxon>Polyphaga</taxon>
        <taxon>Cucujiformia</taxon>
        <taxon>Chrysomeloidea</taxon>
        <taxon>Chrysomelidae</taxon>
        <taxon>Galerucinae</taxon>
        <taxon>Alticini</taxon>
        <taxon>Psylliodes</taxon>
    </lineage>
</organism>
<name>A0A9P0GH48_9CUCU</name>
<keyword evidence="5" id="KW-1185">Reference proteome</keyword>
<dbReference type="OrthoDB" id="205166at2759"/>
<reference evidence="4" key="1">
    <citation type="submission" date="2022-01" db="EMBL/GenBank/DDBJ databases">
        <authorList>
            <person name="King R."/>
        </authorList>
    </citation>
    <scope>NUCLEOTIDE SEQUENCE</scope>
</reference>
<comment type="subcellular location">
    <subcellularLocation>
        <location evidence="1">Nucleus</location>
    </subcellularLocation>
</comment>
<accession>A0A9P0GH48</accession>
<evidence type="ECO:0000313" key="4">
    <source>
        <dbReference type="EMBL" id="CAH1109012.1"/>
    </source>
</evidence>
<proteinExistence type="predicted"/>
<feature type="coiled-coil region" evidence="3">
    <location>
        <begin position="69"/>
        <end position="103"/>
    </location>
</feature>
<sequence length="185" mass="21581">MDDELIIKRKLIFDGDGLGDERRINLLLKMIAKWINANNSNEENQSIFNTLFSQISAMEHARRKSELMKANYQKESIRYQEYKEELEANINVIKNAIDSSKVLLLEVRSSKQQKLNYDLIAKDISLEPSRAETSECVKELQNGLLKMKKNDTNLKKEWSIWRKHCSVIVTTANQLNSIIDKMKFE</sequence>
<keyword evidence="3" id="KW-0175">Coiled coil</keyword>
<dbReference type="AlphaFoldDB" id="A0A9P0GH48"/>
<evidence type="ECO:0000313" key="5">
    <source>
        <dbReference type="Proteomes" id="UP001153636"/>
    </source>
</evidence>
<dbReference type="Pfam" id="PF05615">
    <property type="entry name" value="THOC7"/>
    <property type="match status" value="1"/>
</dbReference>
<dbReference type="InterPro" id="IPR008501">
    <property type="entry name" value="THOC7/Mft1"/>
</dbReference>
<dbReference type="GO" id="GO:0000445">
    <property type="term" value="C:THO complex part of transcription export complex"/>
    <property type="evidence" value="ECO:0007669"/>
    <property type="project" value="InterPro"/>
</dbReference>
<dbReference type="EMBL" id="OV651815">
    <property type="protein sequence ID" value="CAH1109012.1"/>
    <property type="molecule type" value="Genomic_DNA"/>
</dbReference>
<gene>
    <name evidence="4" type="ORF">PSYICH_LOCUS9107</name>
</gene>
<dbReference type="GO" id="GO:0006397">
    <property type="term" value="P:mRNA processing"/>
    <property type="evidence" value="ECO:0007669"/>
    <property type="project" value="InterPro"/>
</dbReference>
<evidence type="ECO:0000256" key="1">
    <source>
        <dbReference type="ARBA" id="ARBA00004123"/>
    </source>
</evidence>
<evidence type="ECO:0000256" key="2">
    <source>
        <dbReference type="ARBA" id="ARBA00023242"/>
    </source>
</evidence>
<keyword evidence="2" id="KW-0539">Nucleus</keyword>